<sequence>MADFSNLEPIWSNYQQSSLRGRIGQRDILPRSVRARNLGVFIFGAESEEASTTMENGQQVFVTATITQNDEYEIFGHSYLSMYVGNIAVANLLPGGSSIDESQWDIIGPHFEFYKWSDTGFAKHKEITTIYVRNISAGSVTLTFRFKWRYISSSSEANRSF</sequence>
<dbReference type="AlphaFoldDB" id="A0A1F5A3C5"/>
<proteinExistence type="predicted"/>
<dbReference type="EMBL" id="MEXV01000021">
    <property type="protein sequence ID" value="OGD12347.1"/>
    <property type="molecule type" value="Genomic_DNA"/>
</dbReference>
<organism evidence="1 2">
    <name type="scientific">Candidatus Amesbacteria bacterium RIFOXYD1_FULL_47_9</name>
    <dbReference type="NCBI Taxonomy" id="1797267"/>
    <lineage>
        <taxon>Bacteria</taxon>
        <taxon>Candidatus Amesiibacteriota</taxon>
    </lineage>
</organism>
<comment type="caution">
    <text evidence="1">The sequence shown here is derived from an EMBL/GenBank/DDBJ whole genome shotgun (WGS) entry which is preliminary data.</text>
</comment>
<dbReference type="Proteomes" id="UP000178579">
    <property type="component" value="Unassembled WGS sequence"/>
</dbReference>
<reference evidence="1 2" key="1">
    <citation type="journal article" date="2016" name="Nat. Commun.">
        <title>Thousands of microbial genomes shed light on interconnected biogeochemical processes in an aquifer system.</title>
        <authorList>
            <person name="Anantharaman K."/>
            <person name="Brown C.T."/>
            <person name="Hug L.A."/>
            <person name="Sharon I."/>
            <person name="Castelle C.J."/>
            <person name="Probst A.J."/>
            <person name="Thomas B.C."/>
            <person name="Singh A."/>
            <person name="Wilkins M.J."/>
            <person name="Karaoz U."/>
            <person name="Brodie E.L."/>
            <person name="Williams K.H."/>
            <person name="Hubbard S.S."/>
            <person name="Banfield J.F."/>
        </authorList>
    </citation>
    <scope>NUCLEOTIDE SEQUENCE [LARGE SCALE GENOMIC DNA]</scope>
</reference>
<name>A0A1F5A3C5_9BACT</name>
<protein>
    <submittedName>
        <fullName evidence="1">Uncharacterized protein</fullName>
    </submittedName>
</protein>
<evidence type="ECO:0000313" key="2">
    <source>
        <dbReference type="Proteomes" id="UP000178579"/>
    </source>
</evidence>
<evidence type="ECO:0000313" key="1">
    <source>
        <dbReference type="EMBL" id="OGD12347.1"/>
    </source>
</evidence>
<accession>A0A1F5A3C5</accession>
<gene>
    <name evidence="1" type="ORF">A2576_01025</name>
</gene>